<evidence type="ECO:0000313" key="2">
    <source>
        <dbReference type="Proteomes" id="UP000727407"/>
    </source>
</evidence>
<name>A0A8J4UKV3_CLAMG</name>
<sequence>MDLKRRRTFLKNRPDNCPAGERVSLGADPTTFCSEPGTSSLLEHVGSQQSSEEAFNNKLGSGLFEDVN</sequence>
<dbReference type="Proteomes" id="UP000727407">
    <property type="component" value="Unassembled WGS sequence"/>
</dbReference>
<evidence type="ECO:0000313" key="1">
    <source>
        <dbReference type="EMBL" id="KAF5897020.1"/>
    </source>
</evidence>
<comment type="caution">
    <text evidence="1">The sequence shown here is derived from an EMBL/GenBank/DDBJ whole genome shotgun (WGS) entry which is preliminary data.</text>
</comment>
<feature type="non-terminal residue" evidence="1">
    <location>
        <position position="68"/>
    </location>
</feature>
<keyword evidence="2" id="KW-1185">Reference proteome</keyword>
<proteinExistence type="predicted"/>
<organism evidence="1 2">
    <name type="scientific">Clarias magur</name>
    <name type="common">Asian catfish</name>
    <name type="synonym">Macropteronotus magur</name>
    <dbReference type="NCBI Taxonomy" id="1594786"/>
    <lineage>
        <taxon>Eukaryota</taxon>
        <taxon>Metazoa</taxon>
        <taxon>Chordata</taxon>
        <taxon>Craniata</taxon>
        <taxon>Vertebrata</taxon>
        <taxon>Euteleostomi</taxon>
        <taxon>Actinopterygii</taxon>
        <taxon>Neopterygii</taxon>
        <taxon>Teleostei</taxon>
        <taxon>Ostariophysi</taxon>
        <taxon>Siluriformes</taxon>
        <taxon>Clariidae</taxon>
        <taxon>Clarias</taxon>
    </lineage>
</organism>
<dbReference type="AlphaFoldDB" id="A0A8J4UKV3"/>
<gene>
    <name evidence="1" type="primary">gpsA</name>
    <name evidence="1" type="ORF">DAT39_013270</name>
</gene>
<dbReference type="EMBL" id="QNUK01000252">
    <property type="protein sequence ID" value="KAF5897020.1"/>
    <property type="molecule type" value="Genomic_DNA"/>
</dbReference>
<reference evidence="1" key="1">
    <citation type="submission" date="2020-07" db="EMBL/GenBank/DDBJ databases">
        <title>Clarias magur genome sequencing, assembly and annotation.</title>
        <authorList>
            <person name="Kushwaha B."/>
            <person name="Kumar R."/>
            <person name="Das P."/>
            <person name="Joshi C.G."/>
            <person name="Kumar D."/>
            <person name="Nagpure N.S."/>
            <person name="Pandey M."/>
            <person name="Agarwal S."/>
            <person name="Srivastava S."/>
            <person name="Singh M."/>
            <person name="Sahoo L."/>
            <person name="Jayasankar P."/>
            <person name="Meher P.K."/>
            <person name="Koringa P.G."/>
            <person name="Iquebal M.A."/>
            <person name="Das S.P."/>
            <person name="Bit A."/>
            <person name="Patnaik S."/>
            <person name="Patel N."/>
            <person name="Shah T.M."/>
            <person name="Hinsu A."/>
            <person name="Jena J.K."/>
        </authorList>
    </citation>
    <scope>NUCLEOTIDE SEQUENCE</scope>
    <source>
        <strain evidence="1">CIFAMagur01</strain>
        <tissue evidence="1">Testis</tissue>
    </source>
</reference>
<accession>A0A8J4UKV3</accession>
<protein>
    <submittedName>
        <fullName evidence="1">4-glucan branching enzyme</fullName>
    </submittedName>
</protein>